<feature type="compositionally biased region" description="Polar residues" evidence="7">
    <location>
        <begin position="768"/>
        <end position="778"/>
    </location>
</feature>
<protein>
    <submittedName>
        <fullName evidence="11 12">Neuronal PAS domain-containing protein 3 isoform X1</fullName>
    </submittedName>
</protein>
<dbReference type="OMA" id="PFRRTHY"/>
<feature type="compositionally biased region" description="Polar residues" evidence="7">
    <location>
        <begin position="808"/>
        <end position="821"/>
    </location>
</feature>
<feature type="compositionally biased region" description="Low complexity" evidence="7">
    <location>
        <begin position="297"/>
        <end position="306"/>
    </location>
</feature>
<feature type="region of interest" description="Disordered" evidence="7">
    <location>
        <begin position="282"/>
        <end position="313"/>
    </location>
</feature>
<evidence type="ECO:0000313" key="11">
    <source>
        <dbReference type="RefSeq" id="XP_034273883.1"/>
    </source>
</evidence>
<dbReference type="CTD" id="64067"/>
<dbReference type="FunFam" id="3.30.450.20:FF:000021">
    <property type="entry name" value="Neuronal PAS domain-containing protein 3"/>
    <property type="match status" value="1"/>
</dbReference>
<keyword evidence="3" id="KW-0805">Transcription regulation</keyword>
<dbReference type="InterPro" id="IPR013655">
    <property type="entry name" value="PAS_fold_3"/>
</dbReference>
<evidence type="ECO:0000256" key="5">
    <source>
        <dbReference type="ARBA" id="ARBA00023163"/>
    </source>
</evidence>
<dbReference type="RefSeq" id="XP_034273883.1">
    <property type="nucleotide sequence ID" value="XM_034417992.1"/>
</dbReference>
<dbReference type="PANTHER" id="PTHR23043:SF30">
    <property type="entry name" value="NEURONAL PAS DOMAIN-CONTAINING PROTEIN 3"/>
    <property type="match status" value="1"/>
</dbReference>
<evidence type="ECO:0000256" key="4">
    <source>
        <dbReference type="ARBA" id="ARBA00023125"/>
    </source>
</evidence>
<evidence type="ECO:0000256" key="7">
    <source>
        <dbReference type="SAM" id="MobiDB-lite"/>
    </source>
</evidence>
<dbReference type="InParanoid" id="A0A6P9BRC0"/>
<feature type="domain" description="PAS" evidence="8">
    <location>
        <begin position="429"/>
        <end position="484"/>
    </location>
</feature>
<dbReference type="RefSeq" id="XP_060546500.1">
    <property type="nucleotide sequence ID" value="XM_060690517.1"/>
</dbReference>
<dbReference type="PROSITE" id="PS50112">
    <property type="entry name" value="PAS"/>
    <property type="match status" value="2"/>
</dbReference>
<dbReference type="GeneID" id="117665765"/>
<dbReference type="Gene3D" id="4.10.280.10">
    <property type="entry name" value="Helix-loop-helix DNA-binding domain"/>
    <property type="match status" value="1"/>
</dbReference>
<dbReference type="CDD" id="cd19732">
    <property type="entry name" value="bHLH-PAS_NPAS3_PASD6"/>
    <property type="match status" value="1"/>
</dbReference>
<dbReference type="SMART" id="SM00353">
    <property type="entry name" value="HLH"/>
    <property type="match status" value="1"/>
</dbReference>
<evidence type="ECO:0000313" key="12">
    <source>
        <dbReference type="RefSeq" id="XP_060546500.1"/>
    </source>
</evidence>
<feature type="region of interest" description="Disordered" evidence="7">
    <location>
        <begin position="749"/>
        <end position="853"/>
    </location>
</feature>
<evidence type="ECO:0000256" key="2">
    <source>
        <dbReference type="ARBA" id="ARBA00022737"/>
    </source>
</evidence>
<comment type="subcellular location">
    <subcellularLocation>
        <location evidence="1">Nucleus</location>
    </subcellularLocation>
</comment>
<dbReference type="Pfam" id="PF00989">
    <property type="entry name" value="PAS"/>
    <property type="match status" value="1"/>
</dbReference>
<evidence type="ECO:0000259" key="8">
    <source>
        <dbReference type="PROSITE" id="PS50112"/>
    </source>
</evidence>
<dbReference type="InterPro" id="IPR036638">
    <property type="entry name" value="HLH_DNA-bd_sf"/>
</dbReference>
<dbReference type="InterPro" id="IPR013767">
    <property type="entry name" value="PAS_fold"/>
</dbReference>
<dbReference type="SUPFAM" id="SSF55785">
    <property type="entry name" value="PYP-like sensor domain (PAS domain)"/>
    <property type="match status" value="2"/>
</dbReference>
<keyword evidence="2" id="KW-0677">Repeat</keyword>
<dbReference type="FunFam" id="4.10.280.10:FF:000007">
    <property type="entry name" value="single-minded homolog 1 isoform X1"/>
    <property type="match status" value="1"/>
</dbReference>
<keyword evidence="4" id="KW-0238">DNA-binding</keyword>
<evidence type="ECO:0000256" key="6">
    <source>
        <dbReference type="ARBA" id="ARBA00023242"/>
    </source>
</evidence>
<feature type="compositionally biased region" description="Basic and acidic residues" evidence="7">
    <location>
        <begin position="561"/>
        <end position="594"/>
    </location>
</feature>
<dbReference type="SUPFAM" id="SSF47459">
    <property type="entry name" value="HLH, helix-loop-helix DNA-binding domain"/>
    <property type="match status" value="1"/>
</dbReference>
<dbReference type="SMART" id="SM00091">
    <property type="entry name" value="PAS"/>
    <property type="match status" value="2"/>
</dbReference>
<dbReference type="PROSITE" id="PS50888">
    <property type="entry name" value="BHLH"/>
    <property type="match status" value="1"/>
</dbReference>
<dbReference type="InterPro" id="IPR000014">
    <property type="entry name" value="PAS"/>
</dbReference>
<keyword evidence="6" id="KW-0539">Nucleus</keyword>
<dbReference type="GO" id="GO:0000981">
    <property type="term" value="F:DNA-binding transcription factor activity, RNA polymerase II-specific"/>
    <property type="evidence" value="ECO:0007669"/>
    <property type="project" value="TreeGrafter"/>
</dbReference>
<dbReference type="Pfam" id="PF23171">
    <property type="entry name" value="bHLH_HIF1A"/>
    <property type="match status" value="1"/>
</dbReference>
<dbReference type="InterPro" id="IPR035965">
    <property type="entry name" value="PAS-like_dom_sf"/>
</dbReference>
<evidence type="ECO:0000259" key="9">
    <source>
        <dbReference type="PROSITE" id="PS50888"/>
    </source>
</evidence>
<feature type="domain" description="BHLH" evidence="9">
    <location>
        <begin position="101"/>
        <end position="154"/>
    </location>
</feature>
<dbReference type="GO" id="GO:0046983">
    <property type="term" value="F:protein dimerization activity"/>
    <property type="evidence" value="ECO:0007669"/>
    <property type="project" value="InterPro"/>
</dbReference>
<feature type="compositionally biased region" description="Low complexity" evidence="7">
    <location>
        <begin position="822"/>
        <end position="839"/>
    </location>
</feature>
<dbReference type="Gene3D" id="3.30.450.20">
    <property type="entry name" value="PAS domain"/>
    <property type="match status" value="2"/>
</dbReference>
<dbReference type="Pfam" id="PF08447">
    <property type="entry name" value="PAS_3"/>
    <property type="match status" value="1"/>
</dbReference>
<dbReference type="PANTHER" id="PTHR23043">
    <property type="entry name" value="HYPOXIA-INDUCIBLE FACTOR 1 ALPHA"/>
    <property type="match status" value="1"/>
</dbReference>
<keyword evidence="5" id="KW-0804">Transcription</keyword>
<organism evidence="10 11">
    <name type="scientific">Pantherophis guttatus</name>
    <name type="common">Corn snake</name>
    <name type="synonym">Elaphe guttata</name>
    <dbReference type="NCBI Taxonomy" id="94885"/>
    <lineage>
        <taxon>Eukaryota</taxon>
        <taxon>Metazoa</taxon>
        <taxon>Chordata</taxon>
        <taxon>Craniata</taxon>
        <taxon>Vertebrata</taxon>
        <taxon>Euteleostomi</taxon>
        <taxon>Lepidosauria</taxon>
        <taxon>Squamata</taxon>
        <taxon>Bifurcata</taxon>
        <taxon>Unidentata</taxon>
        <taxon>Episquamata</taxon>
        <taxon>Toxicofera</taxon>
        <taxon>Serpentes</taxon>
        <taxon>Colubroidea</taxon>
        <taxon>Colubridae</taxon>
        <taxon>Colubrinae</taxon>
        <taxon>Pantherophis</taxon>
    </lineage>
</organism>
<dbReference type="KEGG" id="pgut:117665765"/>
<evidence type="ECO:0000256" key="3">
    <source>
        <dbReference type="ARBA" id="ARBA00023015"/>
    </source>
</evidence>
<evidence type="ECO:0000313" key="10">
    <source>
        <dbReference type="Proteomes" id="UP001652622"/>
    </source>
</evidence>
<dbReference type="AlphaFoldDB" id="A0A6P9BRC0"/>
<accession>A0A6P9BRC0</accession>
<feature type="compositionally biased region" description="Basic residues" evidence="7">
    <location>
        <begin position="688"/>
        <end position="709"/>
    </location>
</feature>
<dbReference type="GO" id="GO:0000977">
    <property type="term" value="F:RNA polymerase II transcription regulatory region sequence-specific DNA binding"/>
    <property type="evidence" value="ECO:0007669"/>
    <property type="project" value="TreeGrafter"/>
</dbReference>
<reference evidence="11" key="1">
    <citation type="submission" date="2025-04" db="UniProtKB">
        <authorList>
            <consortium name="RefSeq"/>
        </authorList>
    </citation>
    <scope>IDENTIFICATION</scope>
    <source>
        <tissue evidence="11 12">Blood</tissue>
    </source>
</reference>
<proteinExistence type="predicted"/>
<feature type="compositionally biased region" description="Low complexity" evidence="7">
    <location>
        <begin position="604"/>
        <end position="615"/>
    </location>
</feature>
<name>A0A6P9BRC0_PANGU</name>
<dbReference type="Proteomes" id="UP001652622">
    <property type="component" value="Unplaced"/>
</dbReference>
<keyword evidence="10" id="KW-1185">Reference proteome</keyword>
<feature type="region of interest" description="Disordered" evidence="7">
    <location>
        <begin position="654"/>
        <end position="734"/>
    </location>
</feature>
<evidence type="ECO:0000256" key="1">
    <source>
        <dbReference type="ARBA" id="ARBA00004123"/>
    </source>
</evidence>
<feature type="region of interest" description="Disordered" evidence="7">
    <location>
        <begin position="545"/>
        <end position="642"/>
    </location>
</feature>
<feature type="domain" description="PAS" evidence="8">
    <location>
        <begin position="220"/>
        <end position="284"/>
    </location>
</feature>
<gene>
    <name evidence="11" type="primary">NPAS3</name>
    <name evidence="12" type="synonym">LOC132711465</name>
</gene>
<dbReference type="CDD" id="cd00130">
    <property type="entry name" value="PAS"/>
    <property type="match status" value="2"/>
</dbReference>
<dbReference type="GO" id="GO:0005634">
    <property type="term" value="C:nucleus"/>
    <property type="evidence" value="ECO:0007669"/>
    <property type="project" value="UniProtKB-SubCell"/>
</dbReference>
<dbReference type="OrthoDB" id="6021714at2759"/>
<dbReference type="InterPro" id="IPR011598">
    <property type="entry name" value="bHLH_dom"/>
</dbReference>
<sequence length="1003" mass="110014">MIRIFPDFSVQVTAAAAGGVPAGPGVGRASTAANGNPQNVQGITSYQQRITVQQPLPNQSECRKIYRYDGIYCESTYQKTSLDMPMARHHSWVTPPSLQALRKEKSRDAARSRRGKENFEFYELAKLLPLPAAITSQLDKASIIRLTISYLKMRDFANQGDPPWNLRMEGPPPNTSVKGIQIWKSEVCMRKTPCEVIGAQRRRSPSALATDVFESHLGSHILQSLDGFVFALNQEGKFLYISETVSIYLGLSQVELTGSSVFDYVHPGDHVEMAEQLGMKLPPGRGLLSQGTAEDGASSASSSSQSETPEPDTDTAVTLSVAKFCAVACPVHQMTLQESVETTSPSLLSTDNNLERSFFIRMKSTLTKRGVHIKSSGYKVIHITGRLRLRVSLSHGRTVPSQIMGLVVVAHALPPPTINEVRIDCHMFVIRVNMDLNIIYCENRISDYMDLTPVDIVGKRCYHFIHAEDVEGIRHSHLDLLNKGQCVTKYYRWMQKSGGYIWIQSSATIAINAKNANEKNIIWVNYLLSDPEYKDTPMDIAQLPHLPEKTSESSETSDSESDSKDNSEDNENSKSDEKGNHSENSEDPESDRKKSGNQSDNEMNCNDDGNSSSNQDSRDSDDSFENSDFENQKAPEDSFGTLGSMQIKVERYVESESDLRLQNCESLTSDSAKDSDSAGEVNAQSSSKHQKRKKRRKKQKGGSVARRRLSSTSSPNGLDSALVDQPQLLSPPNSASVLKIKTEISEPINFDNDSSIWNYPPNREISRNESPYSMTKPPNSEHFPSPQTSSSLHVSIPDSVLTPPGTENPANRKSQFSTSSNSALAPVSSDPLSPPLSASPRDKHPGGPSTSNSLLYTGDLEALQRLQAGNVVLPLVHRVTGTLAATSTAAQRVYTTGTIRYAPAEVTLAMQGNLLPNTHAVNFVDVNSPGFGLDPKTPMEMLYHHVHRLNMSGPFGSAVSAASLTQMPAGNVFTTAEGLFSTLPFPVYSNGIHAAQTLERKED</sequence>
<dbReference type="FunFam" id="3.30.450.20:FF:000025">
    <property type="entry name" value="Neuronal PAS domain protein 3 isoform 1"/>
    <property type="match status" value="1"/>
</dbReference>